<accession>A0A5N6M0C5</accession>
<keyword evidence="2" id="KW-1185">Reference proteome</keyword>
<protein>
    <submittedName>
        <fullName evidence="1">Uncharacterized protein</fullName>
    </submittedName>
</protein>
<dbReference type="EMBL" id="SZYD01000017">
    <property type="protein sequence ID" value="KAD3067026.1"/>
    <property type="molecule type" value="Genomic_DNA"/>
</dbReference>
<reference evidence="1 2" key="1">
    <citation type="submission" date="2019-05" db="EMBL/GenBank/DDBJ databases">
        <title>Mikania micrantha, genome provides insights into the molecular mechanism of rapid growth.</title>
        <authorList>
            <person name="Liu B."/>
        </authorList>
    </citation>
    <scope>NUCLEOTIDE SEQUENCE [LARGE SCALE GENOMIC DNA]</scope>
    <source>
        <strain evidence="1">NLD-2019</strain>
        <tissue evidence="1">Leaf</tissue>
    </source>
</reference>
<evidence type="ECO:0000313" key="2">
    <source>
        <dbReference type="Proteomes" id="UP000326396"/>
    </source>
</evidence>
<comment type="caution">
    <text evidence="1">The sequence shown here is derived from an EMBL/GenBank/DDBJ whole genome shotgun (WGS) entry which is preliminary data.</text>
</comment>
<dbReference type="AlphaFoldDB" id="A0A5N6M0C5"/>
<sequence length="181" mass="20900">MVRSSIFKFVFLVENIPPPEAAMVATWLFQHGFSHDMIAKNAYEVALETVVVDLLKAVSSVTKRTPKLEIAYTLIDKQEGETKVRDDYISFVGLLVYEKQEVKVLLKQGSWGCERKKRFKLLPSHFAKRFMRGKLLFLMDWVTWINGWTHAGYVQIDWLLMFRCCIIKDGSGCFVEAIANK</sequence>
<dbReference type="Proteomes" id="UP000326396">
    <property type="component" value="Linkage Group LG7"/>
</dbReference>
<evidence type="ECO:0000313" key="1">
    <source>
        <dbReference type="EMBL" id="KAD3067026.1"/>
    </source>
</evidence>
<name>A0A5N6M0C5_9ASTR</name>
<gene>
    <name evidence="1" type="ORF">E3N88_34906</name>
</gene>
<organism evidence="1 2">
    <name type="scientific">Mikania micrantha</name>
    <name type="common">bitter vine</name>
    <dbReference type="NCBI Taxonomy" id="192012"/>
    <lineage>
        <taxon>Eukaryota</taxon>
        <taxon>Viridiplantae</taxon>
        <taxon>Streptophyta</taxon>
        <taxon>Embryophyta</taxon>
        <taxon>Tracheophyta</taxon>
        <taxon>Spermatophyta</taxon>
        <taxon>Magnoliopsida</taxon>
        <taxon>eudicotyledons</taxon>
        <taxon>Gunneridae</taxon>
        <taxon>Pentapetalae</taxon>
        <taxon>asterids</taxon>
        <taxon>campanulids</taxon>
        <taxon>Asterales</taxon>
        <taxon>Asteraceae</taxon>
        <taxon>Asteroideae</taxon>
        <taxon>Heliantheae alliance</taxon>
        <taxon>Eupatorieae</taxon>
        <taxon>Mikania</taxon>
    </lineage>
</organism>
<dbReference type="OrthoDB" id="26838at2759"/>
<proteinExistence type="predicted"/>